<dbReference type="CDD" id="cd17580">
    <property type="entry name" value="REC_2_DhkD-like"/>
    <property type="match status" value="1"/>
</dbReference>
<evidence type="ECO:0000259" key="8">
    <source>
        <dbReference type="PROSITE" id="PS50109"/>
    </source>
</evidence>
<sequence length="844" mass="92117">MPRREAEPPAGSEPSREEATGPTPADPQVSLREQFARLAESVPGVICSFRLRPDGTASMPFATPAAEELYGVSREELARDMSAWARNVHPDDLPGVVRRIAASARTLSRWHDVFRYQHPTRGLRWIEGWSSPQPESGEGVIWHGYVTDVTAHKQLQEHLRESERKLREVIRASGAAYFEHSADLSSGFATPRMAEILGFAPEALPVCPALVPWLMERLHPEDAPGFVSAMAEYATGKAAELERELRVRGREGWRWVRLVITAVTRSGHRPDRSAGLVFDITERMDAEARLLADRSALERLHEVSARLVSEDALPTLLEAVMDAALAVAGARMGTLHILEEGSAALRLVAHRGFPPDVVRSLADVPDDPIACPERLRGKERHVVEDARACAHLAGTQARRLLEDAGVRALQSTPLIARDGRPLGMISTHWREPHRPDDVTLRMLDLLARQAADLIEHRQREQALRDADRRKTDFLAVLSHELRNPLAPIRNAVYLLHHAPPGGPQAERARAVIERQADHLAKLVDDLLDLSRVNFGKIALQRTVLDAREVVRRTCDDLRPLFDERGPALHLDLDDQPVWVDADPTRLGQIAGNLLTNAVKFTPPGGRVGVTVRAEGGACVLRVRDTGVGIDPGLLEAIFEPFAQAERTRWTARGGMGIGLSLVRSLVGMHGGTVVARSEGAGRGAELVVTLPLAPQRAGVAGRAAAPAVPRLDLVLVEDEADGRETLGEILRMQGHEVRLAADGRQGIEAVRERLPDALICDVGLPDLNGYEVVARVRAVPGGAATYAVALTGYAQPDDVQRARDAGFDAHLAKPPDLDQLERLLAEAAVRRARRAPAAEPGPPP</sequence>
<dbReference type="EC" id="2.7.13.3" evidence="2"/>
<dbReference type="InterPro" id="IPR001610">
    <property type="entry name" value="PAC"/>
</dbReference>
<evidence type="ECO:0000256" key="6">
    <source>
        <dbReference type="PROSITE-ProRule" id="PRU00169"/>
    </source>
</evidence>
<dbReference type="Gene3D" id="3.30.565.10">
    <property type="entry name" value="Histidine kinase-like ATPase, C-terminal domain"/>
    <property type="match status" value="1"/>
</dbReference>
<dbReference type="InterPro" id="IPR001789">
    <property type="entry name" value="Sig_transdc_resp-reg_receiver"/>
</dbReference>
<dbReference type="SMART" id="SM00448">
    <property type="entry name" value="REC"/>
    <property type="match status" value="1"/>
</dbReference>
<dbReference type="PRINTS" id="PR00344">
    <property type="entry name" value="BCTRLSENSOR"/>
</dbReference>
<dbReference type="PANTHER" id="PTHR43047">
    <property type="entry name" value="TWO-COMPONENT HISTIDINE PROTEIN KINASE"/>
    <property type="match status" value="1"/>
</dbReference>
<keyword evidence="4 11" id="KW-0808">Transferase</keyword>
<organism evidence="11 12">
    <name type="scientific">Anaeromyxobacter dehalogenans (strain ATCC BAA-258 / DSM 21875 / 2CP-1)</name>
    <dbReference type="NCBI Taxonomy" id="455488"/>
    <lineage>
        <taxon>Bacteria</taxon>
        <taxon>Pseudomonadati</taxon>
        <taxon>Myxococcota</taxon>
        <taxon>Myxococcia</taxon>
        <taxon>Myxococcales</taxon>
        <taxon>Cystobacterineae</taxon>
        <taxon>Anaeromyxobacteraceae</taxon>
        <taxon>Anaeromyxobacter</taxon>
    </lineage>
</organism>
<dbReference type="SUPFAM" id="SSF52172">
    <property type="entry name" value="CheY-like"/>
    <property type="match status" value="1"/>
</dbReference>
<feature type="domain" description="Response regulatory" evidence="9">
    <location>
        <begin position="712"/>
        <end position="828"/>
    </location>
</feature>
<dbReference type="InterPro" id="IPR035965">
    <property type="entry name" value="PAS-like_dom_sf"/>
</dbReference>
<dbReference type="AlphaFoldDB" id="B8J6B7"/>
<evidence type="ECO:0000256" key="7">
    <source>
        <dbReference type="SAM" id="MobiDB-lite"/>
    </source>
</evidence>
<dbReference type="PROSITE" id="PS50109">
    <property type="entry name" value="HIS_KIN"/>
    <property type="match status" value="1"/>
</dbReference>
<dbReference type="Proteomes" id="UP000007089">
    <property type="component" value="Chromosome"/>
</dbReference>
<proteinExistence type="predicted"/>
<dbReference type="InterPro" id="IPR004358">
    <property type="entry name" value="Sig_transdc_His_kin-like_C"/>
</dbReference>
<keyword evidence="5 11" id="KW-0418">Kinase</keyword>
<evidence type="ECO:0000256" key="5">
    <source>
        <dbReference type="ARBA" id="ARBA00022777"/>
    </source>
</evidence>
<dbReference type="NCBIfam" id="TIGR00229">
    <property type="entry name" value="sensory_box"/>
    <property type="match status" value="1"/>
</dbReference>
<dbReference type="Gene3D" id="3.30.450.40">
    <property type="match status" value="1"/>
</dbReference>
<dbReference type="CDD" id="cd00082">
    <property type="entry name" value="HisKA"/>
    <property type="match status" value="1"/>
</dbReference>
<dbReference type="Gene3D" id="3.40.50.2300">
    <property type="match status" value="1"/>
</dbReference>
<evidence type="ECO:0000259" key="9">
    <source>
        <dbReference type="PROSITE" id="PS50110"/>
    </source>
</evidence>
<dbReference type="Gene3D" id="1.10.287.130">
    <property type="match status" value="1"/>
</dbReference>
<name>B8J6B7_ANAD2</name>
<dbReference type="Pfam" id="PF08447">
    <property type="entry name" value="PAS_3"/>
    <property type="match status" value="2"/>
</dbReference>
<gene>
    <name evidence="11" type="ordered locus">A2cp1_1756</name>
</gene>
<dbReference type="Pfam" id="PF00512">
    <property type="entry name" value="HisKA"/>
    <property type="match status" value="1"/>
</dbReference>
<keyword evidence="3 6" id="KW-0597">Phosphoprotein</keyword>
<feature type="modified residue" description="4-aspartylphosphate" evidence="6">
    <location>
        <position position="761"/>
    </location>
</feature>
<protein>
    <recommendedName>
        <fullName evidence="2">histidine kinase</fullName>
        <ecNumber evidence="2">2.7.13.3</ecNumber>
    </recommendedName>
</protein>
<dbReference type="RefSeq" id="WP_012633024.1">
    <property type="nucleotide sequence ID" value="NC_011891.1"/>
</dbReference>
<dbReference type="InterPro" id="IPR003594">
    <property type="entry name" value="HATPase_dom"/>
</dbReference>
<dbReference type="SUPFAM" id="SSF55785">
    <property type="entry name" value="PYP-like sensor domain (PAS domain)"/>
    <property type="match status" value="2"/>
</dbReference>
<dbReference type="EMBL" id="CP001359">
    <property type="protein sequence ID" value="ACL65098.1"/>
    <property type="molecule type" value="Genomic_DNA"/>
</dbReference>
<dbReference type="SUPFAM" id="SSF47384">
    <property type="entry name" value="Homodimeric domain of signal transducing histidine kinase"/>
    <property type="match status" value="1"/>
</dbReference>
<dbReference type="SMART" id="SM00086">
    <property type="entry name" value="PAC"/>
    <property type="match status" value="2"/>
</dbReference>
<dbReference type="PROSITE" id="PS50110">
    <property type="entry name" value="RESPONSE_REGULATORY"/>
    <property type="match status" value="1"/>
</dbReference>
<reference evidence="11" key="1">
    <citation type="submission" date="2009-01" db="EMBL/GenBank/DDBJ databases">
        <title>Complete sequence of Anaeromyxobacter dehalogenans 2CP-1.</title>
        <authorList>
            <consortium name="US DOE Joint Genome Institute"/>
            <person name="Lucas S."/>
            <person name="Copeland A."/>
            <person name="Lapidus A."/>
            <person name="Glavina del Rio T."/>
            <person name="Dalin E."/>
            <person name="Tice H."/>
            <person name="Bruce D."/>
            <person name="Goodwin L."/>
            <person name="Pitluck S."/>
            <person name="Saunders E."/>
            <person name="Brettin T."/>
            <person name="Detter J.C."/>
            <person name="Han C."/>
            <person name="Larimer F."/>
            <person name="Land M."/>
            <person name="Hauser L."/>
            <person name="Kyrpides N."/>
            <person name="Ovchinnikova G."/>
            <person name="Beliaev A.S."/>
            <person name="Richardson P."/>
        </authorList>
    </citation>
    <scope>NUCLEOTIDE SEQUENCE</scope>
    <source>
        <strain evidence="11">2CP-1</strain>
    </source>
</reference>
<dbReference type="PROSITE" id="PS50112">
    <property type="entry name" value="PAS"/>
    <property type="match status" value="1"/>
</dbReference>
<accession>B8J6B7</accession>
<dbReference type="SUPFAM" id="SSF55781">
    <property type="entry name" value="GAF domain-like"/>
    <property type="match status" value="1"/>
</dbReference>
<comment type="catalytic activity">
    <reaction evidence="1">
        <text>ATP + protein L-histidine = ADP + protein N-phospho-L-histidine.</text>
        <dbReference type="EC" id="2.7.13.3"/>
    </reaction>
</comment>
<dbReference type="KEGG" id="acp:A2cp1_1756"/>
<dbReference type="CDD" id="cd00130">
    <property type="entry name" value="PAS"/>
    <property type="match status" value="1"/>
</dbReference>
<feature type="domain" description="PAS" evidence="10">
    <location>
        <begin position="162"/>
        <end position="237"/>
    </location>
</feature>
<dbReference type="InterPro" id="IPR013655">
    <property type="entry name" value="PAS_fold_3"/>
</dbReference>
<dbReference type="GO" id="GO:0009927">
    <property type="term" value="F:histidine phosphotransfer kinase activity"/>
    <property type="evidence" value="ECO:0007669"/>
    <property type="project" value="TreeGrafter"/>
</dbReference>
<feature type="domain" description="Histidine kinase" evidence="8">
    <location>
        <begin position="476"/>
        <end position="694"/>
    </location>
</feature>
<feature type="region of interest" description="Disordered" evidence="7">
    <location>
        <begin position="1"/>
        <end position="27"/>
    </location>
</feature>
<dbReference type="SMART" id="SM00387">
    <property type="entry name" value="HATPase_c"/>
    <property type="match status" value="1"/>
</dbReference>
<dbReference type="InterPro" id="IPR003661">
    <property type="entry name" value="HisK_dim/P_dom"/>
</dbReference>
<dbReference type="Pfam" id="PF00072">
    <property type="entry name" value="Response_reg"/>
    <property type="match status" value="1"/>
</dbReference>
<dbReference type="Pfam" id="PF13185">
    <property type="entry name" value="GAF_2"/>
    <property type="match status" value="1"/>
</dbReference>
<dbReference type="InterPro" id="IPR011006">
    <property type="entry name" value="CheY-like_superfamily"/>
</dbReference>
<dbReference type="PANTHER" id="PTHR43047:SF72">
    <property type="entry name" value="OSMOSENSING HISTIDINE PROTEIN KINASE SLN1"/>
    <property type="match status" value="1"/>
</dbReference>
<evidence type="ECO:0000313" key="11">
    <source>
        <dbReference type="EMBL" id="ACL65098.1"/>
    </source>
</evidence>
<dbReference type="SUPFAM" id="SSF55874">
    <property type="entry name" value="ATPase domain of HSP90 chaperone/DNA topoisomerase II/histidine kinase"/>
    <property type="match status" value="1"/>
</dbReference>
<evidence type="ECO:0000256" key="1">
    <source>
        <dbReference type="ARBA" id="ARBA00000085"/>
    </source>
</evidence>
<dbReference type="Gene3D" id="3.30.450.20">
    <property type="entry name" value="PAS domain"/>
    <property type="match status" value="2"/>
</dbReference>
<dbReference type="InterPro" id="IPR005467">
    <property type="entry name" value="His_kinase_dom"/>
</dbReference>
<dbReference type="GO" id="GO:0005886">
    <property type="term" value="C:plasma membrane"/>
    <property type="evidence" value="ECO:0007669"/>
    <property type="project" value="TreeGrafter"/>
</dbReference>
<evidence type="ECO:0000256" key="4">
    <source>
        <dbReference type="ARBA" id="ARBA00022679"/>
    </source>
</evidence>
<dbReference type="GO" id="GO:0000155">
    <property type="term" value="F:phosphorelay sensor kinase activity"/>
    <property type="evidence" value="ECO:0007669"/>
    <property type="project" value="InterPro"/>
</dbReference>
<dbReference type="InterPro" id="IPR003018">
    <property type="entry name" value="GAF"/>
</dbReference>
<evidence type="ECO:0000259" key="10">
    <source>
        <dbReference type="PROSITE" id="PS50112"/>
    </source>
</evidence>
<evidence type="ECO:0000256" key="3">
    <source>
        <dbReference type="ARBA" id="ARBA00022553"/>
    </source>
</evidence>
<dbReference type="Pfam" id="PF02518">
    <property type="entry name" value="HATPase_c"/>
    <property type="match status" value="1"/>
</dbReference>
<evidence type="ECO:0000313" key="12">
    <source>
        <dbReference type="Proteomes" id="UP000007089"/>
    </source>
</evidence>
<dbReference type="HOGENOM" id="CLU_000445_114_15_7"/>
<dbReference type="InterPro" id="IPR036890">
    <property type="entry name" value="HATPase_C_sf"/>
</dbReference>
<keyword evidence="12" id="KW-1185">Reference proteome</keyword>
<dbReference type="SMART" id="SM00388">
    <property type="entry name" value="HisKA"/>
    <property type="match status" value="1"/>
</dbReference>
<dbReference type="InterPro" id="IPR029016">
    <property type="entry name" value="GAF-like_dom_sf"/>
</dbReference>
<dbReference type="InterPro" id="IPR000014">
    <property type="entry name" value="PAS"/>
</dbReference>
<dbReference type="InterPro" id="IPR036097">
    <property type="entry name" value="HisK_dim/P_sf"/>
</dbReference>
<evidence type="ECO:0000256" key="2">
    <source>
        <dbReference type="ARBA" id="ARBA00012438"/>
    </source>
</evidence>
<dbReference type="FunFam" id="3.30.565.10:FF:000006">
    <property type="entry name" value="Sensor histidine kinase WalK"/>
    <property type="match status" value="1"/>
</dbReference>